<dbReference type="PANTHER" id="PTHR48081">
    <property type="entry name" value="AB HYDROLASE SUPERFAMILY PROTEIN C4A8.06C"/>
    <property type="match status" value="1"/>
</dbReference>
<dbReference type="Pfam" id="PF20434">
    <property type="entry name" value="BD-FAE"/>
    <property type="match status" value="1"/>
</dbReference>
<dbReference type="SUPFAM" id="SSF53474">
    <property type="entry name" value="alpha/beta-Hydrolases"/>
    <property type="match status" value="1"/>
</dbReference>
<keyword evidence="2" id="KW-0732">Signal</keyword>
<evidence type="ECO:0000313" key="5">
    <source>
        <dbReference type="Proteomes" id="UP000606870"/>
    </source>
</evidence>
<reference evidence="4 5" key="1">
    <citation type="submission" date="2020-08" db="EMBL/GenBank/DDBJ databases">
        <authorList>
            <person name="Liu C."/>
            <person name="Sun Q."/>
        </authorList>
    </citation>
    <scope>NUCLEOTIDE SEQUENCE [LARGE SCALE GENOMIC DNA]</scope>
    <source>
        <strain evidence="4 5">NSJ-59</strain>
    </source>
</reference>
<dbReference type="EMBL" id="JACOGK010000012">
    <property type="protein sequence ID" value="MBC3536676.1"/>
    <property type="molecule type" value="Genomic_DNA"/>
</dbReference>
<evidence type="ECO:0000313" key="4">
    <source>
        <dbReference type="EMBL" id="MBC3536676.1"/>
    </source>
</evidence>
<dbReference type="InterPro" id="IPR049492">
    <property type="entry name" value="BD-FAE-like_dom"/>
</dbReference>
<dbReference type="InterPro" id="IPR029058">
    <property type="entry name" value="AB_hydrolase_fold"/>
</dbReference>
<evidence type="ECO:0000259" key="3">
    <source>
        <dbReference type="Pfam" id="PF20434"/>
    </source>
</evidence>
<dbReference type="PANTHER" id="PTHR48081:SF13">
    <property type="entry name" value="ALPHA_BETA HYDROLASE"/>
    <property type="match status" value="1"/>
</dbReference>
<feature type="signal peptide" evidence="2">
    <location>
        <begin position="1"/>
        <end position="25"/>
    </location>
</feature>
<sequence>MRKILVCAIATILVWGTGMVAPAGAAAPSQHLKFGITRPQVRAISDVTYAQYFAWPKTFLKMDILQPQLQQKMPAVVFVTGGGFVASPKENYLQQRVHLAEAGYFVASVEYRVIPNGIFPDPVVDVKAAIRYLRAHADEFNIDPERIAVMGESAGGYLAAMVGTTNGDRDFDKGDNLDQSSDVQAAIDIYGLSDLSKVAADFPKEEQKRHESPAALQALFINGTSFSAKGGGSVQDHPENVKAANPVTYISPKTPPFLLMHGDHDQVVSPSQTELLYNALQKRGIPATRYVVEGAGHSDQYWVQPEVEQVILGFLNTNLKNKK</sequence>
<keyword evidence="1 4" id="KW-0378">Hydrolase</keyword>
<dbReference type="Proteomes" id="UP000606870">
    <property type="component" value="Unassembled WGS sequence"/>
</dbReference>
<keyword evidence="5" id="KW-1185">Reference proteome</keyword>
<evidence type="ECO:0000256" key="1">
    <source>
        <dbReference type="ARBA" id="ARBA00022801"/>
    </source>
</evidence>
<comment type="caution">
    <text evidence="4">The sequence shown here is derived from an EMBL/GenBank/DDBJ whole genome shotgun (WGS) entry which is preliminary data.</text>
</comment>
<gene>
    <name evidence="4" type="ORF">H8J70_05365</name>
</gene>
<accession>A0ABR6VKE1</accession>
<dbReference type="InterPro" id="IPR050300">
    <property type="entry name" value="GDXG_lipolytic_enzyme"/>
</dbReference>
<name>A0ABR6VKE1_9FIRM</name>
<evidence type="ECO:0000256" key="2">
    <source>
        <dbReference type="SAM" id="SignalP"/>
    </source>
</evidence>
<organism evidence="4 5">
    <name type="scientific">Megasphaera hominis</name>
    <dbReference type="NCBI Taxonomy" id="159836"/>
    <lineage>
        <taxon>Bacteria</taxon>
        <taxon>Bacillati</taxon>
        <taxon>Bacillota</taxon>
        <taxon>Negativicutes</taxon>
        <taxon>Veillonellales</taxon>
        <taxon>Veillonellaceae</taxon>
        <taxon>Megasphaera</taxon>
    </lineage>
</organism>
<protein>
    <submittedName>
        <fullName evidence="4">Alpha/beta hydrolase</fullName>
    </submittedName>
</protein>
<dbReference type="Gene3D" id="3.40.50.1820">
    <property type="entry name" value="alpha/beta hydrolase"/>
    <property type="match status" value="1"/>
</dbReference>
<dbReference type="RefSeq" id="WP_186502832.1">
    <property type="nucleotide sequence ID" value="NZ_JACOGK010000012.1"/>
</dbReference>
<feature type="domain" description="BD-FAE-like" evidence="3">
    <location>
        <begin position="62"/>
        <end position="280"/>
    </location>
</feature>
<dbReference type="GO" id="GO:0016787">
    <property type="term" value="F:hydrolase activity"/>
    <property type="evidence" value="ECO:0007669"/>
    <property type="project" value="UniProtKB-KW"/>
</dbReference>
<proteinExistence type="predicted"/>
<feature type="chain" id="PRO_5045950389" evidence="2">
    <location>
        <begin position="26"/>
        <end position="323"/>
    </location>
</feature>